<evidence type="ECO:0000313" key="1">
    <source>
        <dbReference type="EMBL" id="KAB1185488.1"/>
    </source>
</evidence>
<dbReference type="Pfam" id="PF19102">
    <property type="entry name" value="DUF5789"/>
    <property type="match status" value="1"/>
</dbReference>
<reference evidence="1" key="1">
    <citation type="submission" date="2019-09" db="EMBL/GenBank/DDBJ databases">
        <title>Genomic analysis of Haloferax sp. CBA1149.</title>
        <authorList>
            <person name="Roh S.W."/>
        </authorList>
    </citation>
    <scope>NUCLEOTIDE SEQUENCE</scope>
    <source>
        <strain evidence="1">CBA1149</strain>
    </source>
</reference>
<accession>A0A643JSA1</accession>
<evidence type="ECO:0008006" key="2">
    <source>
        <dbReference type="Google" id="ProtNLM"/>
    </source>
</evidence>
<name>A0A643JSA1_9EURY</name>
<dbReference type="AlphaFoldDB" id="A0A643JSA1"/>
<protein>
    <recommendedName>
        <fullName evidence="2">DUF2795 domain-containing protein</fullName>
    </recommendedName>
</protein>
<dbReference type="RefSeq" id="WP_151139659.1">
    <property type="nucleotide sequence ID" value="NZ_VZUS01000004.1"/>
</dbReference>
<comment type="caution">
    <text evidence="1">The sequence shown here is derived from an EMBL/GenBank/DDBJ whole genome shotgun (WGS) entry which is preliminary data.</text>
</comment>
<dbReference type="EMBL" id="VZUS01000004">
    <property type="protein sequence ID" value="KAB1185488.1"/>
    <property type="molecule type" value="Genomic_DNA"/>
</dbReference>
<proteinExistence type="predicted"/>
<organism evidence="1">
    <name type="scientific">Haloferax sp. CBA1149</name>
    <dbReference type="NCBI Taxonomy" id="2650753"/>
    <lineage>
        <taxon>Archaea</taxon>
        <taxon>Methanobacteriati</taxon>
        <taxon>Methanobacteriota</taxon>
        <taxon>Stenosarchaea group</taxon>
        <taxon>Halobacteria</taxon>
        <taxon>Halobacteriales</taxon>
        <taxon>Haloferacaceae</taxon>
        <taxon>Haloferax</taxon>
    </lineage>
</organism>
<sequence>MAREIKFSDISTVLDEIGYPIGRSTASEELSDVRLILADGDTNLGKLVSETSLESFESAADIESALHNVLPRKAVGEPYQSEGDA</sequence>
<dbReference type="InterPro" id="IPR043899">
    <property type="entry name" value="DUF5789"/>
</dbReference>
<gene>
    <name evidence="1" type="ORF">Hfx1149_15675</name>
</gene>